<feature type="domain" description="Glycosyltransferase subfamily 4-like N-terminal" evidence="3">
    <location>
        <begin position="71"/>
        <end position="188"/>
    </location>
</feature>
<dbReference type="RefSeq" id="WP_344375592.1">
    <property type="nucleotide sequence ID" value="NZ_BAAAPW010000004.1"/>
</dbReference>
<keyword evidence="5" id="KW-1185">Reference proteome</keyword>
<sequence length="387" mass="42179">MPGRPRILSISFSHFPSDARVLRQLRVLQEFGDVTTVGYGDGPDGVAEHLAVDPALPSLAQTPGGVLSLALRRFRAVELSAPAVAAARRAIGDRGFDLVVANEARALPLAHAVAHGAPVWGDLHEWAPEERTHVLSWRLLVAPYMRWVCAEYLPRTAGITTVNGSIAGLYRDAFGVDVEVVRNAIPLQDLHPGATPRDRIRLVHSGAAVPGRSIEVLIEAALQLDERFSLDLYLVQGRDGGAYWRQLRELARGSDRIVFHDAVRPSELPATLNAYDVGVFVLPPRTANHRYMLPNKFFDFVQARLAIVFSTAVETDSLIERFGLGRISPGYTAEDLAAVLRPLDREAIDRYKAATDAAAPGLSSAEDERVERELLGRLLGSGRDASA</sequence>
<proteinExistence type="predicted"/>
<comment type="caution">
    <text evidence="4">The sequence shown here is derived from an EMBL/GenBank/DDBJ whole genome shotgun (WGS) entry which is preliminary data.</text>
</comment>
<keyword evidence="2" id="KW-0808">Transferase</keyword>
<dbReference type="InterPro" id="IPR028098">
    <property type="entry name" value="Glyco_trans_4-like_N"/>
</dbReference>
<evidence type="ECO:0000259" key="3">
    <source>
        <dbReference type="Pfam" id="PF13439"/>
    </source>
</evidence>
<accession>A0ABP5G9P5</accession>
<evidence type="ECO:0000313" key="4">
    <source>
        <dbReference type="EMBL" id="GAA2040799.1"/>
    </source>
</evidence>
<dbReference type="Gene3D" id="3.40.50.2000">
    <property type="entry name" value="Glycogen Phosphorylase B"/>
    <property type="match status" value="2"/>
</dbReference>
<evidence type="ECO:0000256" key="1">
    <source>
        <dbReference type="ARBA" id="ARBA00022676"/>
    </source>
</evidence>
<protein>
    <submittedName>
        <fullName evidence="4">Glycosyltransferase family 4 protein</fullName>
    </submittedName>
</protein>
<keyword evidence="1" id="KW-0328">Glycosyltransferase</keyword>
<reference evidence="5" key="1">
    <citation type="journal article" date="2019" name="Int. J. Syst. Evol. Microbiol.">
        <title>The Global Catalogue of Microorganisms (GCM) 10K type strain sequencing project: providing services to taxonomists for standard genome sequencing and annotation.</title>
        <authorList>
            <consortium name="The Broad Institute Genomics Platform"/>
            <consortium name="The Broad Institute Genome Sequencing Center for Infectious Disease"/>
            <person name="Wu L."/>
            <person name="Ma J."/>
        </authorList>
    </citation>
    <scope>NUCLEOTIDE SEQUENCE [LARGE SCALE GENOMIC DNA]</scope>
    <source>
        <strain evidence="5">JCM 15672</strain>
    </source>
</reference>
<organism evidence="4 5">
    <name type="scientific">Agromyces tropicus</name>
    <dbReference type="NCBI Taxonomy" id="555371"/>
    <lineage>
        <taxon>Bacteria</taxon>
        <taxon>Bacillati</taxon>
        <taxon>Actinomycetota</taxon>
        <taxon>Actinomycetes</taxon>
        <taxon>Micrococcales</taxon>
        <taxon>Microbacteriaceae</taxon>
        <taxon>Agromyces</taxon>
    </lineage>
</organism>
<dbReference type="Pfam" id="PF13439">
    <property type="entry name" value="Glyco_transf_4"/>
    <property type="match status" value="1"/>
</dbReference>
<dbReference type="SUPFAM" id="SSF53756">
    <property type="entry name" value="UDP-Glycosyltransferase/glycogen phosphorylase"/>
    <property type="match status" value="1"/>
</dbReference>
<evidence type="ECO:0000313" key="5">
    <source>
        <dbReference type="Proteomes" id="UP001501196"/>
    </source>
</evidence>
<dbReference type="Proteomes" id="UP001501196">
    <property type="component" value="Unassembled WGS sequence"/>
</dbReference>
<gene>
    <name evidence="4" type="ORF">GCM10009819_28050</name>
</gene>
<evidence type="ECO:0000256" key="2">
    <source>
        <dbReference type="ARBA" id="ARBA00022679"/>
    </source>
</evidence>
<name>A0ABP5G9P5_9MICO</name>
<dbReference type="EMBL" id="BAAAPW010000004">
    <property type="protein sequence ID" value="GAA2040799.1"/>
    <property type="molecule type" value="Genomic_DNA"/>
</dbReference>